<feature type="transmembrane region" description="Helical" evidence="1">
    <location>
        <begin position="468"/>
        <end position="487"/>
    </location>
</feature>
<evidence type="ECO:0000313" key="3">
    <source>
        <dbReference type="EMBL" id="MDP9850460.1"/>
    </source>
</evidence>
<feature type="transmembrane region" description="Helical" evidence="1">
    <location>
        <begin position="507"/>
        <end position="526"/>
    </location>
</feature>
<feature type="transmembrane region" description="Helical" evidence="1">
    <location>
        <begin position="12"/>
        <end position="32"/>
    </location>
</feature>
<dbReference type="EMBL" id="JAUSQU010000003">
    <property type="protein sequence ID" value="MDP9850460.1"/>
    <property type="molecule type" value="Genomic_DNA"/>
</dbReference>
<feature type="transmembrane region" description="Helical" evidence="1">
    <location>
        <begin position="547"/>
        <end position="569"/>
    </location>
</feature>
<dbReference type="RefSeq" id="WP_307569508.1">
    <property type="nucleotide sequence ID" value="NZ_JAUSQU010000003.1"/>
</dbReference>
<accession>A0ABT9QVJ5</accession>
<sequence>MARRGGTWRYALGWWAGLAGVAGALALIGSALRGTEGLQTAANLAQLVGVVLVVPTLLVPLWLWWRRSVARPAVTSAQVTHTKDVLAGLVEQQWKAEARLRSLDDPDPIPVRWQLTSAVQVMDQPANLTPGLRRLTASSDGIAALTGKFRSMRRRRLVILGGPGTGKTTLAVQLVRELLATRSAHHDEPVPVLIAVAGWDTIAFPRLHQWLAARLAQDYPALRGPDLPPAMAEVLAARGHILPVLDGLDELPPPAQHAVITALNRSLADTDQLIVTSRTTEFAQAVDGAGNVLTSAMVIEPRPLTPKAAAAYLKRCLPPQPSAGWEEVLAVLRAAPAVMRTPQDRGAALAAVAKTALGLWLLRVVYIDAHADPAPLLDPDCFPGSKELRGHLFDQLIPALITARQPSGDAADPFRPRVRHDPGQARRWLAYLAHTMTHPLDGGPPTRDFAWWRLAHTARTFTATTTSLFGLVFGLVFAIVFVVVVGITDGTSIGITVVITDALPSGLAVGVAFGVAFGLASSPWSLQEPGFANLRLQGRGSLLARRLAAGLAAGLAIGLAVGLAVGLRYGLVTGLASGLAVGVAFGLASSPWSLQEPGFANLRLQGRGSLLARRLAAGLAAGVPFGFAFGSSFALAITDEVTDVFRKILAPGLAIGLAVGLVLSLALGFMQWAEAPAAAQQVAEPMSSWRADRALNLVRTAMFGLAFVLAVGLVVEVGLVVPFVVGFAVVLAVGFAVGFAVGDHHAWLAYLVASYRLAWAGRLPRALMPFLDDAHRLGLLRAVGPLYQFRHADLHDHLAAVPPARPAPRQQGTATGPVEVL</sequence>
<dbReference type="Proteomes" id="UP001225356">
    <property type="component" value="Unassembled WGS sequence"/>
</dbReference>
<evidence type="ECO:0000259" key="2">
    <source>
        <dbReference type="PROSITE" id="PS50837"/>
    </source>
</evidence>
<keyword evidence="1" id="KW-1133">Transmembrane helix</keyword>
<proteinExistence type="predicted"/>
<feature type="transmembrane region" description="Helical" evidence="1">
    <location>
        <begin position="575"/>
        <end position="594"/>
    </location>
</feature>
<dbReference type="Gene3D" id="3.40.50.300">
    <property type="entry name" value="P-loop containing nucleotide triphosphate hydrolases"/>
    <property type="match status" value="1"/>
</dbReference>
<organism evidence="3 4">
    <name type="scientific">Streptosporangium lutulentum</name>
    <dbReference type="NCBI Taxonomy" id="1461250"/>
    <lineage>
        <taxon>Bacteria</taxon>
        <taxon>Bacillati</taxon>
        <taxon>Actinomycetota</taxon>
        <taxon>Actinomycetes</taxon>
        <taxon>Streptosporangiales</taxon>
        <taxon>Streptosporangiaceae</taxon>
        <taxon>Streptosporangium</taxon>
    </lineage>
</organism>
<feature type="transmembrane region" description="Helical" evidence="1">
    <location>
        <begin position="721"/>
        <end position="741"/>
    </location>
</feature>
<feature type="transmembrane region" description="Helical" evidence="1">
    <location>
        <begin position="44"/>
        <end position="65"/>
    </location>
</feature>
<feature type="transmembrane region" description="Helical" evidence="1">
    <location>
        <begin position="615"/>
        <end position="637"/>
    </location>
</feature>
<keyword evidence="4" id="KW-1185">Reference proteome</keyword>
<keyword evidence="1" id="KW-0812">Transmembrane</keyword>
<name>A0ABT9QVJ5_9ACTN</name>
<dbReference type="InterPro" id="IPR027417">
    <property type="entry name" value="P-loop_NTPase"/>
</dbReference>
<comment type="caution">
    <text evidence="3">The sequence shown here is derived from an EMBL/GenBank/DDBJ whole genome shotgun (WGS) entry which is preliminary data.</text>
</comment>
<evidence type="ECO:0000313" key="4">
    <source>
        <dbReference type="Proteomes" id="UP001225356"/>
    </source>
</evidence>
<dbReference type="InterPro" id="IPR007111">
    <property type="entry name" value="NACHT_NTPase"/>
</dbReference>
<gene>
    <name evidence="3" type="ORF">J2853_009756</name>
</gene>
<reference evidence="3 4" key="1">
    <citation type="submission" date="2023-07" db="EMBL/GenBank/DDBJ databases">
        <title>Sequencing the genomes of 1000 actinobacteria strains.</title>
        <authorList>
            <person name="Klenk H.-P."/>
        </authorList>
    </citation>
    <scope>NUCLEOTIDE SEQUENCE [LARGE SCALE GENOMIC DNA]</scope>
    <source>
        <strain evidence="3 4">DSM 46740</strain>
    </source>
</reference>
<feature type="transmembrane region" description="Helical" evidence="1">
    <location>
        <begin position="694"/>
        <end position="715"/>
    </location>
</feature>
<dbReference type="SUPFAM" id="SSF52540">
    <property type="entry name" value="P-loop containing nucleoside triphosphate hydrolases"/>
    <property type="match status" value="1"/>
</dbReference>
<dbReference type="PROSITE" id="PS50837">
    <property type="entry name" value="NACHT"/>
    <property type="match status" value="1"/>
</dbReference>
<feature type="transmembrane region" description="Helical" evidence="1">
    <location>
        <begin position="649"/>
        <end position="673"/>
    </location>
</feature>
<keyword evidence="1" id="KW-0472">Membrane</keyword>
<feature type="domain" description="NACHT" evidence="2">
    <location>
        <begin position="155"/>
        <end position="279"/>
    </location>
</feature>
<dbReference type="Pfam" id="PF05729">
    <property type="entry name" value="NACHT"/>
    <property type="match status" value="1"/>
</dbReference>
<evidence type="ECO:0000256" key="1">
    <source>
        <dbReference type="SAM" id="Phobius"/>
    </source>
</evidence>
<protein>
    <recommendedName>
        <fullName evidence="2">NACHT domain-containing protein</fullName>
    </recommendedName>
</protein>